<dbReference type="AlphaFoldDB" id="F7VFQ1"/>
<name>F7VFQ1_9PROT</name>
<dbReference type="Proteomes" id="UP000004319">
    <property type="component" value="Unassembled WGS sequence"/>
</dbReference>
<gene>
    <name evidence="1" type="ORF">ATPR_2200</name>
</gene>
<reference evidence="1 2" key="1">
    <citation type="journal article" date="2011" name="Biochem. Biophys. Res. Commun.">
        <title>Increased number of Arginine-based salt bridges contributes to the thermotolerance of thermotolerant acetic acid bacteria, Acetobacter tropicalis SKU1100.</title>
        <authorList>
            <person name="Matsutani M."/>
            <person name="Hirakawa H."/>
            <person name="Nishikura M."/>
            <person name="Soemphol W."/>
            <person name="Ali I.A.I."/>
            <person name="Yakushi T."/>
            <person name="Matsushita K."/>
        </authorList>
    </citation>
    <scope>NUCLEOTIDE SEQUENCE [LARGE SCALE GENOMIC DNA]</scope>
    <source>
        <strain evidence="1 2">NBRC 101654</strain>
    </source>
</reference>
<dbReference type="EMBL" id="BABS01000073">
    <property type="protein sequence ID" value="GAA09196.1"/>
    <property type="molecule type" value="Genomic_DNA"/>
</dbReference>
<dbReference type="RefSeq" id="WP_006559221.1">
    <property type="nucleotide sequence ID" value="NZ_BABS01000073.1"/>
</dbReference>
<protein>
    <submittedName>
        <fullName evidence="1">Uncharacterized protein</fullName>
    </submittedName>
</protein>
<comment type="caution">
    <text evidence="1">The sequence shown here is derived from an EMBL/GenBank/DDBJ whole genome shotgun (WGS) entry which is preliminary data.</text>
</comment>
<sequence>MGNKIKTQLEQALEEAISVKIYFESLNLLDKSFSEVNDLLDLNEITLSIPGSSTTITTNSYCFNPDDDYSGLLFEFELECEVDNNGYNFDISFWDIEDQTNYEVCFSTGNDFRVELSFNHDGTYKLGLGKNEPNEHYTYDKDKVVKHNIGSNECDLEKDTESFTELHFYLSQQEKGKGKIL</sequence>
<evidence type="ECO:0000313" key="2">
    <source>
        <dbReference type="Proteomes" id="UP000004319"/>
    </source>
</evidence>
<proteinExistence type="predicted"/>
<accession>F7VFQ1</accession>
<evidence type="ECO:0000313" key="1">
    <source>
        <dbReference type="EMBL" id="GAA09196.1"/>
    </source>
</evidence>
<organism evidence="1 2">
    <name type="scientific">Acetobacter tropicalis NBRC 101654</name>
    <dbReference type="NCBI Taxonomy" id="749388"/>
    <lineage>
        <taxon>Bacteria</taxon>
        <taxon>Pseudomonadati</taxon>
        <taxon>Pseudomonadota</taxon>
        <taxon>Alphaproteobacteria</taxon>
        <taxon>Acetobacterales</taxon>
        <taxon>Acetobacteraceae</taxon>
        <taxon>Acetobacter</taxon>
    </lineage>
</organism>